<reference evidence="2 3" key="1">
    <citation type="submission" date="2021-02" db="EMBL/GenBank/DDBJ databases">
        <title>Whole genome sequencing of Streptomyces actuosus VRA1.</title>
        <authorList>
            <person name="Sen G."/>
            <person name="Sen A."/>
        </authorList>
    </citation>
    <scope>NUCLEOTIDE SEQUENCE [LARGE SCALE GENOMIC DNA]</scope>
    <source>
        <strain evidence="2 3">VRA1</strain>
    </source>
</reference>
<evidence type="ECO:0000313" key="2">
    <source>
        <dbReference type="EMBL" id="MBN0049395.1"/>
    </source>
</evidence>
<organism evidence="2 3">
    <name type="scientific">Streptomyces actuosus</name>
    <dbReference type="NCBI Taxonomy" id="1885"/>
    <lineage>
        <taxon>Bacteria</taxon>
        <taxon>Bacillati</taxon>
        <taxon>Actinomycetota</taxon>
        <taxon>Actinomycetes</taxon>
        <taxon>Kitasatosporales</taxon>
        <taxon>Streptomycetaceae</taxon>
        <taxon>Streptomyces</taxon>
    </lineage>
</organism>
<name>A0ABS2W2N3_STRAS</name>
<gene>
    <name evidence="2" type="ORF">JS756_36230</name>
</gene>
<comment type="caution">
    <text evidence="2">The sequence shown here is derived from an EMBL/GenBank/DDBJ whole genome shotgun (WGS) entry which is preliminary data.</text>
</comment>
<feature type="compositionally biased region" description="Acidic residues" evidence="1">
    <location>
        <begin position="25"/>
        <end position="34"/>
    </location>
</feature>
<feature type="region of interest" description="Disordered" evidence="1">
    <location>
        <begin position="1"/>
        <end position="52"/>
    </location>
</feature>
<keyword evidence="3" id="KW-1185">Reference proteome</keyword>
<sequence length="52" mass="5546">MNEVEGANNDSEKKDKEVGTGGEDHEIEIDEGNDGAEKENKEDGAGATPDRN</sequence>
<evidence type="ECO:0000313" key="3">
    <source>
        <dbReference type="Proteomes" id="UP000788262"/>
    </source>
</evidence>
<dbReference type="Proteomes" id="UP000788262">
    <property type="component" value="Unassembled WGS sequence"/>
</dbReference>
<feature type="compositionally biased region" description="Basic and acidic residues" evidence="1">
    <location>
        <begin position="35"/>
        <end position="52"/>
    </location>
</feature>
<evidence type="ECO:0000256" key="1">
    <source>
        <dbReference type="SAM" id="MobiDB-lite"/>
    </source>
</evidence>
<proteinExistence type="predicted"/>
<feature type="compositionally biased region" description="Basic and acidic residues" evidence="1">
    <location>
        <begin position="10"/>
        <end position="24"/>
    </location>
</feature>
<protein>
    <submittedName>
        <fullName evidence="2">Uncharacterized protein</fullName>
    </submittedName>
</protein>
<accession>A0ABS2W2N3</accession>
<dbReference type="RefSeq" id="WP_205387506.1">
    <property type="nucleotide sequence ID" value="NZ_JAFFZS010000230.1"/>
</dbReference>
<dbReference type="EMBL" id="JAFFZS010000230">
    <property type="protein sequence ID" value="MBN0049395.1"/>
    <property type="molecule type" value="Genomic_DNA"/>
</dbReference>